<dbReference type="EMBL" id="OZ020111">
    <property type="protein sequence ID" value="CAK9264553.1"/>
    <property type="molecule type" value="Genomic_DNA"/>
</dbReference>
<gene>
    <name evidence="2" type="ORF">CSSPJE1EN1_LOCUS10031</name>
</gene>
<keyword evidence="3" id="KW-1185">Reference proteome</keyword>
<feature type="region of interest" description="Disordered" evidence="1">
    <location>
        <begin position="1"/>
        <end position="23"/>
    </location>
</feature>
<organism evidence="2 3">
    <name type="scientific">Sphagnum jensenii</name>
    <dbReference type="NCBI Taxonomy" id="128206"/>
    <lineage>
        <taxon>Eukaryota</taxon>
        <taxon>Viridiplantae</taxon>
        <taxon>Streptophyta</taxon>
        <taxon>Embryophyta</taxon>
        <taxon>Bryophyta</taxon>
        <taxon>Sphagnophytina</taxon>
        <taxon>Sphagnopsida</taxon>
        <taxon>Sphagnales</taxon>
        <taxon>Sphagnaceae</taxon>
        <taxon>Sphagnum</taxon>
    </lineage>
</organism>
<dbReference type="Proteomes" id="UP001497444">
    <property type="component" value="Chromosome 16"/>
</dbReference>
<evidence type="ECO:0000313" key="2">
    <source>
        <dbReference type="EMBL" id="CAK9264553.1"/>
    </source>
</evidence>
<name>A0ABP0WFN1_9BRYO</name>
<accession>A0ABP0WFN1</accession>
<proteinExistence type="predicted"/>
<evidence type="ECO:0000256" key="1">
    <source>
        <dbReference type="SAM" id="MobiDB-lite"/>
    </source>
</evidence>
<protein>
    <submittedName>
        <fullName evidence="2">Uncharacterized protein</fullName>
    </submittedName>
</protein>
<sequence>MEGAALSCARHRDPHRRRSRVSRQVCSEEPLQQRLVHRDAHGSPSPIFRRCLSAAAARTLLPTVLLVYYSRPSVRLARRSHATLVLCNSGILTYTPLPQNTIFIFLQFRFCT</sequence>
<reference evidence="2" key="1">
    <citation type="submission" date="2024-02" db="EMBL/GenBank/DDBJ databases">
        <authorList>
            <consortium name="ELIXIR-Norway"/>
            <consortium name="Elixir Norway"/>
        </authorList>
    </citation>
    <scope>NUCLEOTIDE SEQUENCE</scope>
</reference>
<feature type="compositionally biased region" description="Basic residues" evidence="1">
    <location>
        <begin position="12"/>
        <end position="21"/>
    </location>
</feature>
<evidence type="ECO:0000313" key="3">
    <source>
        <dbReference type="Proteomes" id="UP001497444"/>
    </source>
</evidence>